<reference evidence="1 2" key="1">
    <citation type="submission" date="2016-02" db="EMBL/GenBank/DDBJ databases">
        <title>Complete genome sequence of Halocynthiibacter arcticus PAMC 20958t from arctic marine sediment.</title>
        <authorList>
            <person name="Lee Y.M."/>
            <person name="Baek K."/>
            <person name="Lee H.K."/>
            <person name="Shin S.C."/>
        </authorList>
    </citation>
    <scope>NUCLEOTIDE SEQUENCE [LARGE SCALE GENOMIC DNA]</scope>
    <source>
        <strain evidence="1">PAMC 20958</strain>
    </source>
</reference>
<protein>
    <recommendedName>
        <fullName evidence="3">DUF2793 domain-containing protein</fullName>
    </recommendedName>
</protein>
<dbReference type="EMBL" id="CP014327">
    <property type="protein sequence ID" value="AML52402.1"/>
    <property type="molecule type" value="Genomic_DNA"/>
</dbReference>
<evidence type="ECO:0008006" key="3">
    <source>
        <dbReference type="Google" id="ProtNLM"/>
    </source>
</evidence>
<evidence type="ECO:0000313" key="1">
    <source>
        <dbReference type="EMBL" id="AML52402.1"/>
    </source>
</evidence>
<proteinExistence type="predicted"/>
<gene>
    <name evidence="1" type="ORF">RC74_14990</name>
</gene>
<name>A0A126V252_9RHOB</name>
<dbReference type="Pfam" id="PF10983">
    <property type="entry name" value="DUF2793"/>
    <property type="match status" value="1"/>
</dbReference>
<dbReference type="InterPro" id="IPR021251">
    <property type="entry name" value="DUF2793"/>
</dbReference>
<sequence length="158" mass="16618">MTNTGNLGLPLVQPSQAQKHITVNESLAKLDGLTQLILISISTGTPPLSASDGASYGVPIGGVNAWAGHDGEVAIYSNGGWVFSIPQTGWRAWIADHAYSALFDGSNWTQGALAQSPNGAKSGFSILEFDHVISAGSSNSTVVVIPPMRCFLAYREWS</sequence>
<organism evidence="1 2">
    <name type="scientific">Falsihalocynthiibacter arcticus</name>
    <dbReference type="NCBI Taxonomy" id="1579316"/>
    <lineage>
        <taxon>Bacteria</taxon>
        <taxon>Pseudomonadati</taxon>
        <taxon>Pseudomonadota</taxon>
        <taxon>Alphaproteobacteria</taxon>
        <taxon>Rhodobacterales</taxon>
        <taxon>Roseobacteraceae</taxon>
        <taxon>Falsihalocynthiibacter</taxon>
    </lineage>
</organism>
<keyword evidence="2" id="KW-1185">Reference proteome</keyword>
<evidence type="ECO:0000313" key="2">
    <source>
        <dbReference type="Proteomes" id="UP000070371"/>
    </source>
</evidence>
<accession>A0A126V252</accession>
<dbReference type="AlphaFoldDB" id="A0A126V252"/>
<dbReference type="RefSeq" id="WP_062628302.1">
    <property type="nucleotide sequence ID" value="NZ_CP014327.1"/>
</dbReference>
<dbReference type="KEGG" id="hat:RC74_14990"/>
<dbReference type="OrthoDB" id="564699at2"/>
<dbReference type="Proteomes" id="UP000070371">
    <property type="component" value="Chromosome"/>
</dbReference>
<dbReference type="STRING" id="1579316.RC74_14990"/>